<name>A0A381VYA7_9ZZZZ</name>
<dbReference type="AlphaFoldDB" id="A0A381VYA7"/>
<dbReference type="Gene3D" id="3.40.50.150">
    <property type="entry name" value="Vaccinia Virus protein VP39"/>
    <property type="match status" value="1"/>
</dbReference>
<dbReference type="CDD" id="cd02440">
    <property type="entry name" value="AdoMet_MTases"/>
    <property type="match status" value="1"/>
</dbReference>
<reference evidence="3" key="1">
    <citation type="submission" date="2018-05" db="EMBL/GenBank/DDBJ databases">
        <authorList>
            <person name="Lanie J.A."/>
            <person name="Ng W.-L."/>
            <person name="Kazmierczak K.M."/>
            <person name="Andrzejewski T.M."/>
            <person name="Davidsen T.M."/>
            <person name="Wayne K.J."/>
            <person name="Tettelin H."/>
            <person name="Glass J.I."/>
            <person name="Rusch D."/>
            <person name="Podicherti R."/>
            <person name="Tsui H.-C.T."/>
            <person name="Winkler M.E."/>
        </authorList>
    </citation>
    <scope>NUCLEOTIDE SEQUENCE</scope>
</reference>
<feature type="domain" description="Methyltransferase" evidence="2">
    <location>
        <begin position="28"/>
        <end position="112"/>
    </location>
</feature>
<dbReference type="InterPro" id="IPR041698">
    <property type="entry name" value="Methyltransf_25"/>
</dbReference>
<dbReference type="Pfam" id="PF13649">
    <property type="entry name" value="Methyltransf_25"/>
    <property type="match status" value="1"/>
</dbReference>
<sequence>MDQLFRKDIEIRFDATIALTEKDSIKSVLDIGCGPGHFVVKFLEQGKEVTALDIAPSMLEITKKRVESMQINSKFETILADYAEYEFSNKFDAVCVMGFFDYVQEPVKILKKLLTETNKELYLYFPDNKGWLAWQRKIRYKLRNCPLYLYSKDYLDACLKEADCFHLAEIRDTDRGYYVIIRK</sequence>
<dbReference type="GO" id="GO:0016740">
    <property type="term" value="F:transferase activity"/>
    <property type="evidence" value="ECO:0007669"/>
    <property type="project" value="UniProtKB-KW"/>
</dbReference>
<evidence type="ECO:0000256" key="1">
    <source>
        <dbReference type="ARBA" id="ARBA00022679"/>
    </source>
</evidence>
<organism evidence="3">
    <name type="scientific">marine metagenome</name>
    <dbReference type="NCBI Taxonomy" id="408172"/>
    <lineage>
        <taxon>unclassified sequences</taxon>
        <taxon>metagenomes</taxon>
        <taxon>ecological metagenomes</taxon>
    </lineage>
</organism>
<proteinExistence type="predicted"/>
<evidence type="ECO:0000313" key="3">
    <source>
        <dbReference type="EMBL" id="SVA45265.1"/>
    </source>
</evidence>
<accession>A0A381VYA7</accession>
<keyword evidence="1" id="KW-0808">Transferase</keyword>
<dbReference type="PANTHER" id="PTHR43861:SF6">
    <property type="entry name" value="METHYLTRANSFERASE TYPE 11"/>
    <property type="match status" value="1"/>
</dbReference>
<protein>
    <recommendedName>
        <fullName evidence="2">Methyltransferase domain-containing protein</fullName>
    </recommendedName>
</protein>
<dbReference type="EMBL" id="UINC01010149">
    <property type="protein sequence ID" value="SVA45265.1"/>
    <property type="molecule type" value="Genomic_DNA"/>
</dbReference>
<gene>
    <name evidence="3" type="ORF">METZ01_LOCUS98119</name>
</gene>
<dbReference type="PANTHER" id="PTHR43861">
    <property type="entry name" value="TRANS-ACONITATE 2-METHYLTRANSFERASE-RELATED"/>
    <property type="match status" value="1"/>
</dbReference>
<evidence type="ECO:0000259" key="2">
    <source>
        <dbReference type="Pfam" id="PF13649"/>
    </source>
</evidence>
<dbReference type="InterPro" id="IPR029063">
    <property type="entry name" value="SAM-dependent_MTases_sf"/>
</dbReference>
<dbReference type="SUPFAM" id="SSF53335">
    <property type="entry name" value="S-adenosyl-L-methionine-dependent methyltransferases"/>
    <property type="match status" value="1"/>
</dbReference>